<protein>
    <submittedName>
        <fullName evidence="9">PKHD-type hydroxylase</fullName>
    </submittedName>
</protein>
<dbReference type="SUPFAM" id="SSF51197">
    <property type="entry name" value="Clavaminate synthase-like"/>
    <property type="match status" value="1"/>
</dbReference>
<dbReference type="GO" id="GO:0005506">
    <property type="term" value="F:iron ion binding"/>
    <property type="evidence" value="ECO:0007669"/>
    <property type="project" value="UniProtKB-UniRule"/>
</dbReference>
<evidence type="ECO:0000256" key="6">
    <source>
        <dbReference type="ARBA" id="ARBA00023004"/>
    </source>
</evidence>
<dbReference type="InterPro" id="IPR023550">
    <property type="entry name" value="PKHD_hydroxylase"/>
</dbReference>
<evidence type="ECO:0000313" key="9">
    <source>
        <dbReference type="EMBL" id="GFE83061.1"/>
    </source>
</evidence>
<dbReference type="NCBIfam" id="NF003974">
    <property type="entry name" value="PRK05467.1-3"/>
    <property type="match status" value="1"/>
</dbReference>
<dbReference type="InterPro" id="IPR005123">
    <property type="entry name" value="Oxoglu/Fe-dep_dioxygenase_dom"/>
</dbReference>
<keyword evidence="2 7" id="KW-0479">Metal-binding</keyword>
<dbReference type="GO" id="GO:0006879">
    <property type="term" value="P:intracellular iron ion homeostasis"/>
    <property type="evidence" value="ECO:0007669"/>
    <property type="project" value="TreeGrafter"/>
</dbReference>
<dbReference type="PROSITE" id="PS51471">
    <property type="entry name" value="FE2OG_OXY"/>
    <property type="match status" value="1"/>
</dbReference>
<keyword evidence="4 7" id="KW-0223">Dioxygenase</keyword>
<dbReference type="GO" id="GO:0006974">
    <property type="term" value="P:DNA damage response"/>
    <property type="evidence" value="ECO:0007669"/>
    <property type="project" value="TreeGrafter"/>
</dbReference>
<feature type="binding site" evidence="7">
    <location>
        <position position="169"/>
    </location>
    <ligand>
        <name>2-oxoglutarate</name>
        <dbReference type="ChEBI" id="CHEBI:16810"/>
    </ligand>
</feature>
<comment type="caution">
    <text evidence="9">The sequence shown here is derived from an EMBL/GenBank/DDBJ whole genome shotgun (WGS) entry which is preliminary data.</text>
</comment>
<dbReference type="PANTHER" id="PTHR41536:SF1">
    <property type="entry name" value="PKHD-TYPE HYDROXYLASE YBIX"/>
    <property type="match status" value="1"/>
</dbReference>
<dbReference type="HAMAP" id="MF_00657">
    <property type="entry name" value="Hydroxyl_YbiX"/>
    <property type="match status" value="1"/>
</dbReference>
<evidence type="ECO:0000256" key="7">
    <source>
        <dbReference type="HAMAP-Rule" id="MF_00657"/>
    </source>
</evidence>
<dbReference type="GO" id="GO:0016706">
    <property type="term" value="F:2-oxoglutarate-dependent dioxygenase activity"/>
    <property type="evidence" value="ECO:0007669"/>
    <property type="project" value="UniProtKB-UniRule"/>
</dbReference>
<sequence>MILRIARLLSTEQVNECRRALDAAEWIDGKATVGEQGALVKNNRQLADNSPVARRLGEMILTALSRNSLFFSAALPLRTVPPLFNRYEGGEHYGAHIDGAVRGIPGTSYFLRTDLSSTLFLSEPSEYDGGELVILGTHGEQQIKLPAGDLIVYRSGSLHRVNPVTRGQRTCSFFWTQSMVPDDRHRELLFQLDTTIQEIRGRFGESDQSVALTGHYHNLLRMWTQL</sequence>
<feature type="binding site" evidence="7">
    <location>
        <position position="96"/>
    </location>
    <ligand>
        <name>Fe cation</name>
        <dbReference type="ChEBI" id="CHEBI:24875"/>
    </ligand>
</feature>
<proteinExistence type="inferred from homology"/>
<comment type="cofactor">
    <cofactor evidence="1 7">
        <name>L-ascorbate</name>
        <dbReference type="ChEBI" id="CHEBI:38290"/>
    </cofactor>
</comment>
<comment type="cofactor">
    <cofactor evidence="7">
        <name>Fe(2+)</name>
        <dbReference type="ChEBI" id="CHEBI:29033"/>
    </cofactor>
    <text evidence="7">Binds 1 Fe(2+) ion per subunit.</text>
</comment>
<feature type="binding site" evidence="7">
    <location>
        <position position="98"/>
    </location>
    <ligand>
        <name>Fe cation</name>
        <dbReference type="ChEBI" id="CHEBI:24875"/>
    </ligand>
</feature>
<keyword evidence="10" id="KW-1185">Reference proteome</keyword>
<evidence type="ECO:0000259" key="8">
    <source>
        <dbReference type="PROSITE" id="PS51471"/>
    </source>
</evidence>
<dbReference type="NCBIfam" id="NF003975">
    <property type="entry name" value="PRK05467.1-4"/>
    <property type="match status" value="1"/>
</dbReference>
<feature type="binding site" evidence="7">
    <location>
        <position position="159"/>
    </location>
    <ligand>
        <name>Fe cation</name>
        <dbReference type="ChEBI" id="CHEBI:24875"/>
    </ligand>
</feature>
<dbReference type="Pfam" id="PF13640">
    <property type="entry name" value="2OG-FeII_Oxy_3"/>
    <property type="match status" value="1"/>
</dbReference>
<feature type="domain" description="Fe2OG dioxygenase" evidence="8">
    <location>
        <begin position="78"/>
        <end position="178"/>
    </location>
</feature>
<evidence type="ECO:0000256" key="3">
    <source>
        <dbReference type="ARBA" id="ARBA00022896"/>
    </source>
</evidence>
<dbReference type="InterPro" id="IPR044862">
    <property type="entry name" value="Pro_4_hyd_alph_FE2OG_OXY"/>
</dbReference>
<dbReference type="Gene3D" id="4.10.860.20">
    <property type="entry name" value="Rabenosyn, Rab binding domain"/>
    <property type="match status" value="1"/>
</dbReference>
<keyword evidence="5 7" id="KW-0560">Oxidoreductase</keyword>
<dbReference type="PANTHER" id="PTHR41536">
    <property type="entry name" value="PKHD-TYPE HYDROXYLASE YBIX"/>
    <property type="match status" value="1"/>
</dbReference>
<reference evidence="10" key="1">
    <citation type="submission" date="2020-01" db="EMBL/GenBank/DDBJ databases">
        <title>'Steroidobacter agaridevorans' sp. nov., agar-degrading bacteria isolated from rhizosphere soils.</title>
        <authorList>
            <person name="Ikenaga M."/>
            <person name="Kataoka M."/>
            <person name="Murouchi A."/>
            <person name="Katsuragi S."/>
            <person name="Sakai M."/>
        </authorList>
    </citation>
    <scope>NUCLEOTIDE SEQUENCE [LARGE SCALE GENOMIC DNA]</scope>
    <source>
        <strain evidence="10">YU21-B</strain>
    </source>
</reference>
<dbReference type="SMART" id="SM00702">
    <property type="entry name" value="P4Hc"/>
    <property type="match status" value="1"/>
</dbReference>
<dbReference type="InterPro" id="IPR006620">
    <property type="entry name" value="Pro_4_hyd_alph"/>
</dbReference>
<dbReference type="RefSeq" id="WP_161814675.1">
    <property type="nucleotide sequence ID" value="NZ_BLJN01000005.1"/>
</dbReference>
<dbReference type="InterPro" id="IPR041097">
    <property type="entry name" value="PKHD_C"/>
</dbReference>
<name>A0A829YJN4_9GAMM</name>
<evidence type="ECO:0000313" key="10">
    <source>
        <dbReference type="Proteomes" id="UP000445000"/>
    </source>
</evidence>
<gene>
    <name evidence="9" type="ORF">GCM10011487_50610</name>
</gene>
<evidence type="ECO:0000256" key="5">
    <source>
        <dbReference type="ARBA" id="ARBA00023002"/>
    </source>
</evidence>
<organism evidence="9 10">
    <name type="scientific">Steroidobacter agaridevorans</name>
    <dbReference type="NCBI Taxonomy" id="2695856"/>
    <lineage>
        <taxon>Bacteria</taxon>
        <taxon>Pseudomonadati</taxon>
        <taxon>Pseudomonadota</taxon>
        <taxon>Gammaproteobacteria</taxon>
        <taxon>Steroidobacterales</taxon>
        <taxon>Steroidobacteraceae</taxon>
        <taxon>Steroidobacter</taxon>
    </lineage>
</organism>
<dbReference type="Proteomes" id="UP000445000">
    <property type="component" value="Unassembled WGS sequence"/>
</dbReference>
<keyword evidence="6 7" id="KW-0408">Iron</keyword>
<evidence type="ECO:0000256" key="4">
    <source>
        <dbReference type="ARBA" id="ARBA00022964"/>
    </source>
</evidence>
<keyword evidence="3 7" id="KW-0847">Vitamin C</keyword>
<evidence type="ECO:0000256" key="1">
    <source>
        <dbReference type="ARBA" id="ARBA00001961"/>
    </source>
</evidence>
<dbReference type="Pfam" id="PF18331">
    <property type="entry name" value="PKHD_C"/>
    <property type="match status" value="1"/>
</dbReference>
<dbReference type="Gene3D" id="2.60.120.620">
    <property type="entry name" value="q2cbj1_9rhob like domain"/>
    <property type="match status" value="1"/>
</dbReference>
<evidence type="ECO:0000256" key="2">
    <source>
        <dbReference type="ARBA" id="ARBA00022723"/>
    </source>
</evidence>
<dbReference type="GO" id="GO:0031418">
    <property type="term" value="F:L-ascorbic acid binding"/>
    <property type="evidence" value="ECO:0007669"/>
    <property type="project" value="UniProtKB-KW"/>
</dbReference>
<dbReference type="EMBL" id="BLJN01000005">
    <property type="protein sequence ID" value="GFE83061.1"/>
    <property type="molecule type" value="Genomic_DNA"/>
</dbReference>
<accession>A0A829YJN4</accession>
<dbReference type="AlphaFoldDB" id="A0A829YJN4"/>